<feature type="non-terminal residue" evidence="1">
    <location>
        <position position="81"/>
    </location>
</feature>
<evidence type="ECO:0000313" key="1">
    <source>
        <dbReference type="EMBL" id="GMR34646.1"/>
    </source>
</evidence>
<name>A0AAN4Z911_9BILA</name>
<evidence type="ECO:0000313" key="2">
    <source>
        <dbReference type="Proteomes" id="UP001328107"/>
    </source>
</evidence>
<dbReference type="Proteomes" id="UP001328107">
    <property type="component" value="Unassembled WGS sequence"/>
</dbReference>
<comment type="caution">
    <text evidence="1">The sequence shown here is derived from an EMBL/GenBank/DDBJ whole genome shotgun (WGS) entry which is preliminary data.</text>
</comment>
<reference evidence="2" key="1">
    <citation type="submission" date="2022-10" db="EMBL/GenBank/DDBJ databases">
        <title>Genome assembly of Pristionchus species.</title>
        <authorList>
            <person name="Yoshida K."/>
            <person name="Sommer R.J."/>
        </authorList>
    </citation>
    <scope>NUCLEOTIDE SEQUENCE [LARGE SCALE GENOMIC DNA]</scope>
    <source>
        <strain evidence="2">RS5460</strain>
    </source>
</reference>
<dbReference type="AlphaFoldDB" id="A0AAN4Z911"/>
<sequence length="81" mass="8807">CNPLPMPVFNKKAGKPIPAGVVPTPPVRTDLGYKCPPNTYAFGELSTIYRKPLFIEQVGNLEYACKNGKLTGTNLETVGRN</sequence>
<gene>
    <name evidence="1" type="ORF">PMAYCL1PPCAC_04841</name>
</gene>
<feature type="non-terminal residue" evidence="1">
    <location>
        <position position="1"/>
    </location>
</feature>
<organism evidence="1 2">
    <name type="scientific">Pristionchus mayeri</name>
    <dbReference type="NCBI Taxonomy" id="1317129"/>
    <lineage>
        <taxon>Eukaryota</taxon>
        <taxon>Metazoa</taxon>
        <taxon>Ecdysozoa</taxon>
        <taxon>Nematoda</taxon>
        <taxon>Chromadorea</taxon>
        <taxon>Rhabditida</taxon>
        <taxon>Rhabditina</taxon>
        <taxon>Diplogasteromorpha</taxon>
        <taxon>Diplogasteroidea</taxon>
        <taxon>Neodiplogasteridae</taxon>
        <taxon>Pristionchus</taxon>
    </lineage>
</organism>
<proteinExistence type="predicted"/>
<dbReference type="EMBL" id="BTRK01000002">
    <property type="protein sequence ID" value="GMR34646.1"/>
    <property type="molecule type" value="Genomic_DNA"/>
</dbReference>
<accession>A0AAN4Z911</accession>
<protein>
    <submittedName>
        <fullName evidence="1">Uncharacterized protein</fullName>
    </submittedName>
</protein>
<keyword evidence="2" id="KW-1185">Reference proteome</keyword>